<comment type="caution">
    <text evidence="1">The sequence shown here is derived from an EMBL/GenBank/DDBJ whole genome shotgun (WGS) entry which is preliminary data.</text>
</comment>
<gene>
    <name evidence="1" type="ORF">O6H91_14G017700</name>
</gene>
<dbReference type="Proteomes" id="UP001162992">
    <property type="component" value="Chromosome 14"/>
</dbReference>
<proteinExistence type="predicted"/>
<name>A0ACC2BLW3_DIPCM</name>
<reference evidence="2" key="1">
    <citation type="journal article" date="2024" name="Proc. Natl. Acad. Sci. U.S.A.">
        <title>Extraordinary preservation of gene collinearity over three hundred million years revealed in homosporous lycophytes.</title>
        <authorList>
            <person name="Li C."/>
            <person name="Wickell D."/>
            <person name="Kuo L.Y."/>
            <person name="Chen X."/>
            <person name="Nie B."/>
            <person name="Liao X."/>
            <person name="Peng D."/>
            <person name="Ji J."/>
            <person name="Jenkins J."/>
            <person name="Williams M."/>
            <person name="Shu S."/>
            <person name="Plott C."/>
            <person name="Barry K."/>
            <person name="Rajasekar S."/>
            <person name="Grimwood J."/>
            <person name="Han X."/>
            <person name="Sun S."/>
            <person name="Hou Z."/>
            <person name="He W."/>
            <person name="Dai G."/>
            <person name="Sun C."/>
            <person name="Schmutz J."/>
            <person name="Leebens-Mack J.H."/>
            <person name="Li F.W."/>
            <person name="Wang L."/>
        </authorList>
    </citation>
    <scope>NUCLEOTIDE SEQUENCE [LARGE SCALE GENOMIC DNA]</scope>
    <source>
        <strain evidence="2">cv. PW_Plant_1</strain>
    </source>
</reference>
<keyword evidence="2" id="KW-1185">Reference proteome</keyword>
<sequence length="421" mass="46426">MKVEDPRNLRSIGDSTSIRDIWDLPSSQIMKFSFSVRVWSKLDRARTGTLNLGTGKPLADTPCLLLTTRKGLPAFITPELLDEIYPAANLLQISPIHFLETPPTSLISGVGGIHLLVGLPEYGLAAFARDSLMCEANGQGTTKLGAAFETSGGRRLVGPSKYMELVNALKPDFWGSLPDEVPAWVSTKRNRMSVDRTLNWLDHCLSLHSVGAIFGTVVGGVDLELRMHSAQETAKRRVSGFSLGGFGLGESKEERAALLEVAIERLPAELPRHVSGLGMPEEVLEAVSAGCDILDSTYPHTLTTGGYAMTFPLSIQDEHDSEKLSIEECATLGSDSSKINLRSMSYRSDTSPLLKSCECHACCKYSRAYIHHLLNTHEMLAQTLLDIHNVTHYLRFFAAIREAISQNSFDQYKSWFVSRRR</sequence>
<protein>
    <submittedName>
        <fullName evidence="1">Uncharacterized protein</fullName>
    </submittedName>
</protein>
<organism evidence="1 2">
    <name type="scientific">Diphasiastrum complanatum</name>
    <name type="common">Issler's clubmoss</name>
    <name type="synonym">Lycopodium complanatum</name>
    <dbReference type="NCBI Taxonomy" id="34168"/>
    <lineage>
        <taxon>Eukaryota</taxon>
        <taxon>Viridiplantae</taxon>
        <taxon>Streptophyta</taxon>
        <taxon>Embryophyta</taxon>
        <taxon>Tracheophyta</taxon>
        <taxon>Lycopodiopsida</taxon>
        <taxon>Lycopodiales</taxon>
        <taxon>Lycopodiaceae</taxon>
        <taxon>Lycopodioideae</taxon>
        <taxon>Diphasiastrum</taxon>
    </lineage>
</organism>
<evidence type="ECO:0000313" key="2">
    <source>
        <dbReference type="Proteomes" id="UP001162992"/>
    </source>
</evidence>
<evidence type="ECO:0000313" key="1">
    <source>
        <dbReference type="EMBL" id="KAJ7530758.1"/>
    </source>
</evidence>
<dbReference type="EMBL" id="CM055105">
    <property type="protein sequence ID" value="KAJ7530758.1"/>
    <property type="molecule type" value="Genomic_DNA"/>
</dbReference>
<accession>A0ACC2BLW3</accession>